<proteinExistence type="predicted"/>
<gene>
    <name evidence="1" type="ORF">TNCT_373441</name>
</gene>
<protein>
    <submittedName>
        <fullName evidence="1">Uncharacterized protein</fullName>
    </submittedName>
</protein>
<accession>A0A8X6FF59</accession>
<organism evidence="1 2">
    <name type="scientific">Trichonephila clavata</name>
    <name type="common">Joro spider</name>
    <name type="synonym">Nephila clavata</name>
    <dbReference type="NCBI Taxonomy" id="2740835"/>
    <lineage>
        <taxon>Eukaryota</taxon>
        <taxon>Metazoa</taxon>
        <taxon>Ecdysozoa</taxon>
        <taxon>Arthropoda</taxon>
        <taxon>Chelicerata</taxon>
        <taxon>Arachnida</taxon>
        <taxon>Araneae</taxon>
        <taxon>Araneomorphae</taxon>
        <taxon>Entelegynae</taxon>
        <taxon>Araneoidea</taxon>
        <taxon>Nephilidae</taxon>
        <taxon>Trichonephila</taxon>
    </lineage>
</organism>
<reference evidence="1" key="1">
    <citation type="submission" date="2020-07" db="EMBL/GenBank/DDBJ databases">
        <title>Multicomponent nature underlies the extraordinary mechanical properties of spider dragline silk.</title>
        <authorList>
            <person name="Kono N."/>
            <person name="Nakamura H."/>
            <person name="Mori M."/>
            <person name="Yoshida Y."/>
            <person name="Ohtoshi R."/>
            <person name="Malay A.D."/>
            <person name="Moran D.A.P."/>
            <person name="Tomita M."/>
            <person name="Numata K."/>
            <person name="Arakawa K."/>
        </authorList>
    </citation>
    <scope>NUCLEOTIDE SEQUENCE</scope>
</reference>
<keyword evidence="2" id="KW-1185">Reference proteome</keyword>
<comment type="caution">
    <text evidence="1">The sequence shown here is derived from an EMBL/GenBank/DDBJ whole genome shotgun (WGS) entry which is preliminary data.</text>
</comment>
<dbReference type="Proteomes" id="UP000887116">
    <property type="component" value="Unassembled WGS sequence"/>
</dbReference>
<sequence>MVYAVAAVTSMRVAAAQAVPRTSPCRRRPRYAYALIRHVATPAAARAEKVRYATYAPHAALPPLRAYANATSPAQRRRYIRRRRLPRNDASPQMARTLSRVEAVAGARHSEAGTRQRRRRIRHMPKDARPIRRTTPCRCRSTGVAAYARQRSVVATAFYRRDGSVTYAYKRQTPPHVCCHVIRIQTAATLRAAASAARQPQKPLPATGEHMLPQRGRLTHTRYQRKRCAASPRRVI</sequence>
<name>A0A8X6FF59_TRICU</name>
<evidence type="ECO:0000313" key="1">
    <source>
        <dbReference type="EMBL" id="GFQ78427.1"/>
    </source>
</evidence>
<dbReference type="AlphaFoldDB" id="A0A8X6FF59"/>
<evidence type="ECO:0000313" key="2">
    <source>
        <dbReference type="Proteomes" id="UP000887116"/>
    </source>
</evidence>
<dbReference type="EMBL" id="BMAO01031899">
    <property type="protein sequence ID" value="GFQ78427.1"/>
    <property type="molecule type" value="Genomic_DNA"/>
</dbReference>